<dbReference type="Gene3D" id="1.10.357.40">
    <property type="entry name" value="YbiA-like"/>
    <property type="match status" value="1"/>
</dbReference>
<accession>A0A938X2W2</accession>
<evidence type="ECO:0000313" key="4">
    <source>
        <dbReference type="EMBL" id="MBM6826685.1"/>
    </source>
</evidence>
<dbReference type="InterPro" id="IPR012816">
    <property type="entry name" value="NADAR"/>
</dbReference>
<name>A0A938X2W2_9CLOT</name>
<evidence type="ECO:0000256" key="2">
    <source>
        <dbReference type="ARBA" id="ARBA00000751"/>
    </source>
</evidence>
<sequence length="179" mass="20919">MMCFHNPDEENGYLSNWFLSEFTVCGITFSSMEQYMMYEKAILFKAQTTAEKILQTDDVAEIKALGRTVQNFDDKIWTKEREGIVYNGVLEKFRQNPELAEKLEKTGEEIIAECAVKDRIWGIGLSMKDDDRLSIDKWRGQNLLDRILMRVREDIRHQNKGNQIFPSGEGENRSWIILN</sequence>
<comment type="caution">
    <text evidence="4">The sequence shown here is derived from an EMBL/GenBank/DDBJ whole genome shotgun (WGS) entry which is preliminary data.</text>
</comment>
<gene>
    <name evidence="4" type="ORF">H6A13_06140</name>
</gene>
<keyword evidence="5" id="KW-1185">Reference proteome</keyword>
<dbReference type="CDD" id="cd15457">
    <property type="entry name" value="NADAR"/>
    <property type="match status" value="1"/>
</dbReference>
<reference evidence="4" key="1">
    <citation type="submission" date="2020-08" db="EMBL/GenBank/DDBJ databases">
        <authorList>
            <person name="Cejkova D."/>
            <person name="Kubasova T."/>
            <person name="Jahodarova E."/>
            <person name="Rychlik I."/>
        </authorList>
    </citation>
    <scope>NUCLEOTIDE SEQUENCE</scope>
    <source>
        <strain evidence="4">An420c</strain>
    </source>
</reference>
<protein>
    <submittedName>
        <fullName evidence="4">NADAR family protein</fullName>
    </submittedName>
</protein>
<reference evidence="4" key="2">
    <citation type="journal article" date="2021" name="Sci. Rep.">
        <title>The distribution of antibiotic resistance genes in chicken gut microbiota commensals.</title>
        <authorList>
            <person name="Juricova H."/>
            <person name="Matiasovicova J."/>
            <person name="Kubasova T."/>
            <person name="Cejkova D."/>
            <person name="Rychlik I."/>
        </authorList>
    </citation>
    <scope>NUCLEOTIDE SEQUENCE</scope>
    <source>
        <strain evidence="4">An420c</strain>
    </source>
</reference>
<comment type="catalytic activity">
    <reaction evidence="2">
        <text>2,5-diamino-6-hydroxy-4-(5-phosphoribosylamino)-pyrimidine + H2O = 2,5,6-triamino-4-hydroxypyrimidine + D-ribose 5-phosphate</text>
        <dbReference type="Rhea" id="RHEA:23436"/>
        <dbReference type="ChEBI" id="CHEBI:15377"/>
        <dbReference type="ChEBI" id="CHEBI:58614"/>
        <dbReference type="ChEBI" id="CHEBI:78346"/>
        <dbReference type="ChEBI" id="CHEBI:137796"/>
    </reaction>
</comment>
<dbReference type="SUPFAM" id="SSF143990">
    <property type="entry name" value="YbiA-like"/>
    <property type="match status" value="1"/>
</dbReference>
<dbReference type="AlphaFoldDB" id="A0A938X2W2"/>
<proteinExistence type="predicted"/>
<evidence type="ECO:0000259" key="3">
    <source>
        <dbReference type="Pfam" id="PF08719"/>
    </source>
</evidence>
<dbReference type="Proteomes" id="UP000713880">
    <property type="component" value="Unassembled WGS sequence"/>
</dbReference>
<evidence type="ECO:0000256" key="1">
    <source>
        <dbReference type="ARBA" id="ARBA00000022"/>
    </source>
</evidence>
<comment type="catalytic activity">
    <reaction evidence="1">
        <text>5-amino-6-(5-phospho-D-ribosylamino)uracil + H2O = 5,6-diaminouracil + D-ribose 5-phosphate</text>
        <dbReference type="Rhea" id="RHEA:55020"/>
        <dbReference type="ChEBI" id="CHEBI:15377"/>
        <dbReference type="ChEBI" id="CHEBI:46252"/>
        <dbReference type="ChEBI" id="CHEBI:58453"/>
        <dbReference type="ChEBI" id="CHEBI:78346"/>
    </reaction>
</comment>
<feature type="domain" description="NADAR" evidence="3">
    <location>
        <begin position="4"/>
        <end position="156"/>
    </location>
</feature>
<dbReference type="NCBIfam" id="TIGR02464">
    <property type="entry name" value="ribofla_fusion"/>
    <property type="match status" value="1"/>
</dbReference>
<organism evidence="4 5">
    <name type="scientific">Mordavella massiliensis</name>
    <dbReference type="NCBI Taxonomy" id="1871024"/>
    <lineage>
        <taxon>Bacteria</taxon>
        <taxon>Bacillati</taxon>
        <taxon>Bacillota</taxon>
        <taxon>Clostridia</taxon>
        <taxon>Eubacteriales</taxon>
        <taxon>Clostridiaceae</taxon>
        <taxon>Mordavella</taxon>
    </lineage>
</organism>
<dbReference type="InterPro" id="IPR037238">
    <property type="entry name" value="YbiA-like_sf"/>
</dbReference>
<dbReference type="EMBL" id="JACJLV010000015">
    <property type="protein sequence ID" value="MBM6826685.1"/>
    <property type="molecule type" value="Genomic_DNA"/>
</dbReference>
<dbReference type="Pfam" id="PF08719">
    <property type="entry name" value="NADAR"/>
    <property type="match status" value="1"/>
</dbReference>
<evidence type="ECO:0000313" key="5">
    <source>
        <dbReference type="Proteomes" id="UP000713880"/>
    </source>
</evidence>